<sequence length="213" mass="24143">MSIESCSRKAYDHIVSYGLAKGKDYEFEEQRNPCHLVKPGADLRYDVLEGYENLQDDRQGVFQIINEQPVASWIYLSRSFYHFCGDVEHGDNANAVQEYDLDYENFGRIELDGEGSVSGTKASAEMDNDDNDYDSDKSDNACYAQEYTDSENSGESRDDENWQNIQILLSPPPTSEVDTSMIISSANSHSSRISCEAGGWSFGRNRWDHDRVI</sequence>
<reference evidence="2 3" key="1">
    <citation type="journal article" date="2021" name="Commun. Biol.">
        <title>The genome of Shorea leprosula (Dipterocarpaceae) highlights the ecological relevance of drought in aseasonal tropical rainforests.</title>
        <authorList>
            <person name="Ng K.K.S."/>
            <person name="Kobayashi M.J."/>
            <person name="Fawcett J.A."/>
            <person name="Hatakeyama M."/>
            <person name="Paape T."/>
            <person name="Ng C.H."/>
            <person name="Ang C.C."/>
            <person name="Tnah L.H."/>
            <person name="Lee C.T."/>
            <person name="Nishiyama T."/>
            <person name="Sese J."/>
            <person name="O'Brien M.J."/>
            <person name="Copetti D."/>
            <person name="Mohd Noor M.I."/>
            <person name="Ong R.C."/>
            <person name="Putra M."/>
            <person name="Sireger I.Z."/>
            <person name="Indrioko S."/>
            <person name="Kosugi Y."/>
            <person name="Izuno A."/>
            <person name="Isagi Y."/>
            <person name="Lee S.L."/>
            <person name="Shimizu K.K."/>
        </authorList>
    </citation>
    <scope>NUCLEOTIDE SEQUENCE [LARGE SCALE GENOMIC DNA]</scope>
    <source>
        <strain evidence="2">214</strain>
    </source>
</reference>
<dbReference type="EMBL" id="BPVZ01000020">
    <property type="protein sequence ID" value="GKV03457.1"/>
    <property type="molecule type" value="Genomic_DNA"/>
</dbReference>
<comment type="caution">
    <text evidence="2">The sequence shown here is derived from an EMBL/GenBank/DDBJ whole genome shotgun (WGS) entry which is preliminary data.</text>
</comment>
<dbReference type="InterPro" id="IPR038765">
    <property type="entry name" value="Papain-like_cys_pep_sf"/>
</dbReference>
<evidence type="ECO:0000313" key="3">
    <source>
        <dbReference type="Proteomes" id="UP001054252"/>
    </source>
</evidence>
<feature type="region of interest" description="Disordered" evidence="1">
    <location>
        <begin position="114"/>
        <end position="139"/>
    </location>
</feature>
<accession>A0AAV5ING3</accession>
<dbReference type="SUPFAM" id="SSF54001">
    <property type="entry name" value="Cysteine proteinases"/>
    <property type="match status" value="1"/>
</dbReference>
<organism evidence="2 3">
    <name type="scientific">Rubroshorea leprosula</name>
    <dbReference type="NCBI Taxonomy" id="152421"/>
    <lineage>
        <taxon>Eukaryota</taxon>
        <taxon>Viridiplantae</taxon>
        <taxon>Streptophyta</taxon>
        <taxon>Embryophyta</taxon>
        <taxon>Tracheophyta</taxon>
        <taxon>Spermatophyta</taxon>
        <taxon>Magnoliopsida</taxon>
        <taxon>eudicotyledons</taxon>
        <taxon>Gunneridae</taxon>
        <taxon>Pentapetalae</taxon>
        <taxon>rosids</taxon>
        <taxon>malvids</taxon>
        <taxon>Malvales</taxon>
        <taxon>Dipterocarpaceae</taxon>
        <taxon>Rubroshorea</taxon>
    </lineage>
</organism>
<proteinExistence type="predicted"/>
<dbReference type="Proteomes" id="UP001054252">
    <property type="component" value="Unassembled WGS sequence"/>
</dbReference>
<gene>
    <name evidence="2" type="ORF">SLEP1_g15749</name>
</gene>
<evidence type="ECO:0000256" key="1">
    <source>
        <dbReference type="SAM" id="MobiDB-lite"/>
    </source>
</evidence>
<protein>
    <submittedName>
        <fullName evidence="2">Uncharacterized protein</fullName>
    </submittedName>
</protein>
<dbReference type="AlphaFoldDB" id="A0AAV5ING3"/>
<name>A0AAV5ING3_9ROSI</name>
<keyword evidence="3" id="KW-1185">Reference proteome</keyword>
<evidence type="ECO:0000313" key="2">
    <source>
        <dbReference type="EMBL" id="GKV03457.1"/>
    </source>
</evidence>